<dbReference type="eggNOG" id="COG4194">
    <property type="taxonomic scope" value="Bacteria"/>
</dbReference>
<keyword evidence="1" id="KW-0472">Membrane</keyword>
<keyword evidence="1" id="KW-1133">Transmembrane helix</keyword>
<evidence type="ECO:0000256" key="1">
    <source>
        <dbReference type="SAM" id="Phobius"/>
    </source>
</evidence>
<dbReference type="STRING" id="537007.BLAHAN_06682"/>
<feature type="transmembrane region" description="Helical" evidence="1">
    <location>
        <begin position="103"/>
        <end position="121"/>
    </location>
</feature>
<organism evidence="3 4">
    <name type="scientific">Blautia hansenii DSM 20583</name>
    <dbReference type="NCBI Taxonomy" id="537007"/>
    <lineage>
        <taxon>Bacteria</taxon>
        <taxon>Bacillati</taxon>
        <taxon>Bacillota</taxon>
        <taxon>Clostridia</taxon>
        <taxon>Lachnospirales</taxon>
        <taxon>Lachnospiraceae</taxon>
        <taxon>Blautia</taxon>
    </lineage>
</organism>
<reference evidence="3" key="1">
    <citation type="submission" date="2009-09" db="EMBL/GenBank/DDBJ databases">
        <authorList>
            <person name="Weinstock G."/>
            <person name="Sodergren E."/>
            <person name="Clifton S."/>
            <person name="Fulton L."/>
            <person name="Fulton B."/>
            <person name="Courtney L."/>
            <person name="Fronick C."/>
            <person name="Harrison M."/>
            <person name="Strong C."/>
            <person name="Farmer C."/>
            <person name="Delahaunty K."/>
            <person name="Markovic C."/>
            <person name="Hall O."/>
            <person name="Minx P."/>
            <person name="Tomlinson C."/>
            <person name="Mitreva M."/>
            <person name="Nelson J."/>
            <person name="Hou S."/>
            <person name="Wollam A."/>
            <person name="Pepin K.H."/>
            <person name="Johnson M."/>
            <person name="Bhonagiri V."/>
            <person name="Nash W.E."/>
            <person name="Warren W."/>
            <person name="Chinwalla A."/>
            <person name="Mardis E.R."/>
            <person name="Wilson R.K."/>
        </authorList>
    </citation>
    <scope>NUCLEOTIDE SEQUENCE [LARGE SCALE GENOMIC DNA]</scope>
    <source>
        <strain evidence="3">DSM 20583</strain>
    </source>
</reference>
<dbReference type="Pfam" id="PF07853">
    <property type="entry name" value="DUF1648"/>
    <property type="match status" value="1"/>
</dbReference>
<evidence type="ECO:0000313" key="3">
    <source>
        <dbReference type="EMBL" id="EEX20709.1"/>
    </source>
</evidence>
<feature type="domain" description="DUF1648" evidence="2">
    <location>
        <begin position="22"/>
        <end position="67"/>
    </location>
</feature>
<dbReference type="KEGG" id="bhan:CGC63_05490"/>
<keyword evidence="1" id="KW-0812">Transmembrane</keyword>
<dbReference type="InterPro" id="IPR012867">
    <property type="entry name" value="DUF1648"/>
</dbReference>
<feature type="transmembrane region" description="Helical" evidence="1">
    <location>
        <begin position="133"/>
        <end position="152"/>
    </location>
</feature>
<feature type="transmembrane region" description="Helical" evidence="1">
    <location>
        <begin position="15"/>
        <end position="35"/>
    </location>
</feature>
<dbReference type="EMBL" id="ABYU02000042">
    <property type="protein sequence ID" value="EEX20709.1"/>
    <property type="molecule type" value="Genomic_DNA"/>
</dbReference>
<comment type="caution">
    <text evidence="3">The sequence shown here is derived from an EMBL/GenBank/DDBJ whole genome shotgun (WGS) entry which is preliminary data.</text>
</comment>
<protein>
    <recommendedName>
        <fullName evidence="2">DUF1648 domain-containing protein</fullName>
    </recommendedName>
</protein>
<dbReference type="HOGENOM" id="CLU_120972_0_0_9"/>
<dbReference type="AlphaFoldDB" id="C9LB74"/>
<evidence type="ECO:0000313" key="4">
    <source>
        <dbReference type="Proteomes" id="UP000003755"/>
    </source>
</evidence>
<dbReference type="RefSeq" id="WP_004222800.1">
    <property type="nucleotide sequence ID" value="NZ_CP022413.2"/>
</dbReference>
<evidence type="ECO:0000259" key="2">
    <source>
        <dbReference type="Pfam" id="PF07853"/>
    </source>
</evidence>
<gene>
    <name evidence="3" type="ORF">BLAHAN_06682</name>
</gene>
<name>C9LB74_BLAHA</name>
<accession>C9LB74</accession>
<keyword evidence="4" id="KW-1185">Reference proteome</keyword>
<sequence length="165" mass="18946">MFHKEKLTTTPYQKVLNLLSFLLFLGLFLYPVLIWSKIPDEIPTHYNFAGEADAFGSKSSILIPSLIGALLYGLLLFVGHFPDIWNVPVKITAENKDWVYRNIKSLLSTMNFLIMLLYFYINYRSASQKDLNPVIIIGVIIFLFTSILYFCLRCKKTPPSPKDVS</sequence>
<dbReference type="Proteomes" id="UP000003755">
    <property type="component" value="Unassembled WGS sequence"/>
</dbReference>
<proteinExistence type="predicted"/>
<feature type="transmembrane region" description="Helical" evidence="1">
    <location>
        <begin position="61"/>
        <end position="82"/>
    </location>
</feature>